<dbReference type="Pfam" id="PF01155">
    <property type="entry name" value="HypA"/>
    <property type="match status" value="1"/>
</dbReference>
<dbReference type="PANTHER" id="PTHR34535:SF3">
    <property type="entry name" value="HYDROGENASE MATURATION FACTOR HYPA"/>
    <property type="match status" value="1"/>
</dbReference>
<comment type="caution">
    <text evidence="4">The sequence shown here is derived from an EMBL/GenBank/DDBJ whole genome shotgun (WGS) entry which is preliminary data.</text>
</comment>
<name>A0A932A6C1_9BACT</name>
<dbReference type="PIRSF" id="PIRSF004761">
    <property type="entry name" value="Hydrgn_mat_HypA"/>
    <property type="match status" value="1"/>
</dbReference>
<evidence type="ECO:0000313" key="4">
    <source>
        <dbReference type="EMBL" id="MBI2677510.1"/>
    </source>
</evidence>
<gene>
    <name evidence="4" type="ORF">HYX28_01870</name>
</gene>
<dbReference type="Gene3D" id="3.30.2320.80">
    <property type="match status" value="1"/>
</dbReference>
<evidence type="ECO:0000256" key="3">
    <source>
        <dbReference type="ARBA" id="ARBA00022833"/>
    </source>
</evidence>
<proteinExistence type="predicted"/>
<dbReference type="PANTHER" id="PTHR34535">
    <property type="entry name" value="HYDROGENASE MATURATION FACTOR HYPA"/>
    <property type="match status" value="1"/>
</dbReference>
<evidence type="ECO:0000313" key="5">
    <source>
        <dbReference type="Proteomes" id="UP000779809"/>
    </source>
</evidence>
<evidence type="ECO:0000256" key="2">
    <source>
        <dbReference type="ARBA" id="ARBA00022723"/>
    </source>
</evidence>
<dbReference type="InterPro" id="IPR000688">
    <property type="entry name" value="HypA/HybF"/>
</dbReference>
<protein>
    <submittedName>
        <fullName evidence="4">Hydrogenase maturation nickel metallochaperone HypA</fullName>
    </submittedName>
</protein>
<keyword evidence="3" id="KW-0862">Zinc</keyword>
<dbReference type="GO" id="GO:0051604">
    <property type="term" value="P:protein maturation"/>
    <property type="evidence" value="ECO:0007669"/>
    <property type="project" value="InterPro"/>
</dbReference>
<organism evidence="4 5">
    <name type="scientific">Candidatus Korobacter versatilis</name>
    <dbReference type="NCBI Taxonomy" id="658062"/>
    <lineage>
        <taxon>Bacteria</taxon>
        <taxon>Pseudomonadati</taxon>
        <taxon>Acidobacteriota</taxon>
        <taxon>Terriglobia</taxon>
        <taxon>Terriglobales</taxon>
        <taxon>Candidatus Korobacteraceae</taxon>
        <taxon>Candidatus Korobacter</taxon>
    </lineage>
</organism>
<dbReference type="GO" id="GO:0008270">
    <property type="term" value="F:zinc ion binding"/>
    <property type="evidence" value="ECO:0007669"/>
    <property type="project" value="TreeGrafter"/>
</dbReference>
<sequence>MTERELANHVLEAIDRVAYRNAAHHVSRVRIAVGGRRHFDFELLDHTFADAARGTVADGAPLMVKLLPVGRHCLRCGATFDGSARDLGCSACGHPHTEAVSGEEVKVLDIEVDES</sequence>
<reference evidence="4" key="1">
    <citation type="submission" date="2020-07" db="EMBL/GenBank/DDBJ databases">
        <title>Huge and variable diversity of episymbiotic CPR bacteria and DPANN archaea in groundwater ecosystems.</title>
        <authorList>
            <person name="He C.Y."/>
            <person name="Keren R."/>
            <person name="Whittaker M."/>
            <person name="Farag I.F."/>
            <person name="Doudna J."/>
            <person name="Cate J.H.D."/>
            <person name="Banfield J.F."/>
        </authorList>
    </citation>
    <scope>NUCLEOTIDE SEQUENCE</scope>
    <source>
        <strain evidence="4">NC_groundwater_580_Pr5_B-0.1um_64_19</strain>
    </source>
</reference>
<dbReference type="GO" id="GO:0016151">
    <property type="term" value="F:nickel cation binding"/>
    <property type="evidence" value="ECO:0007669"/>
    <property type="project" value="InterPro"/>
</dbReference>
<keyword evidence="1" id="KW-0533">Nickel</keyword>
<accession>A0A932A6C1</accession>
<keyword evidence="2" id="KW-0479">Metal-binding</keyword>
<dbReference type="Proteomes" id="UP000779809">
    <property type="component" value="Unassembled WGS sequence"/>
</dbReference>
<dbReference type="AlphaFoldDB" id="A0A932A6C1"/>
<evidence type="ECO:0000256" key="1">
    <source>
        <dbReference type="ARBA" id="ARBA00022596"/>
    </source>
</evidence>
<dbReference type="EMBL" id="JACPNR010000004">
    <property type="protein sequence ID" value="MBI2677510.1"/>
    <property type="molecule type" value="Genomic_DNA"/>
</dbReference>